<dbReference type="Proteomes" id="UP001321749">
    <property type="component" value="Unassembled WGS sequence"/>
</dbReference>
<feature type="coiled-coil region" evidence="1">
    <location>
        <begin position="93"/>
        <end position="120"/>
    </location>
</feature>
<name>A0AAV9HGL4_9PEZI</name>
<gene>
    <name evidence="3" type="ORF">QBC42DRAFT_253998</name>
</gene>
<evidence type="ECO:0000313" key="3">
    <source>
        <dbReference type="EMBL" id="KAK4459829.1"/>
    </source>
</evidence>
<feature type="compositionally biased region" description="Polar residues" evidence="2">
    <location>
        <begin position="10"/>
        <end position="26"/>
    </location>
</feature>
<keyword evidence="1" id="KW-0175">Coiled coil</keyword>
<protein>
    <submittedName>
        <fullName evidence="3">Uncharacterized protein</fullName>
    </submittedName>
</protein>
<reference evidence="3" key="1">
    <citation type="journal article" date="2023" name="Mol. Phylogenet. Evol.">
        <title>Genome-scale phylogeny and comparative genomics of the fungal order Sordariales.</title>
        <authorList>
            <person name="Hensen N."/>
            <person name="Bonometti L."/>
            <person name="Westerberg I."/>
            <person name="Brannstrom I.O."/>
            <person name="Guillou S."/>
            <person name="Cros-Aarteil S."/>
            <person name="Calhoun S."/>
            <person name="Haridas S."/>
            <person name="Kuo A."/>
            <person name="Mondo S."/>
            <person name="Pangilinan J."/>
            <person name="Riley R."/>
            <person name="LaButti K."/>
            <person name="Andreopoulos B."/>
            <person name="Lipzen A."/>
            <person name="Chen C."/>
            <person name="Yan M."/>
            <person name="Daum C."/>
            <person name="Ng V."/>
            <person name="Clum A."/>
            <person name="Steindorff A."/>
            <person name="Ohm R.A."/>
            <person name="Martin F."/>
            <person name="Silar P."/>
            <person name="Natvig D.O."/>
            <person name="Lalanne C."/>
            <person name="Gautier V."/>
            <person name="Ament-Velasquez S.L."/>
            <person name="Kruys A."/>
            <person name="Hutchinson M.I."/>
            <person name="Powell A.J."/>
            <person name="Barry K."/>
            <person name="Miller A.N."/>
            <person name="Grigoriev I.V."/>
            <person name="Debuchy R."/>
            <person name="Gladieux P."/>
            <person name="Hiltunen Thoren M."/>
            <person name="Johannesson H."/>
        </authorList>
    </citation>
    <scope>NUCLEOTIDE SEQUENCE</scope>
    <source>
        <strain evidence="3">PSN324</strain>
    </source>
</reference>
<dbReference type="EMBL" id="MU865026">
    <property type="protein sequence ID" value="KAK4459829.1"/>
    <property type="molecule type" value="Genomic_DNA"/>
</dbReference>
<feature type="region of interest" description="Disordered" evidence="2">
    <location>
        <begin position="1"/>
        <end position="61"/>
    </location>
</feature>
<reference evidence="3" key="2">
    <citation type="submission" date="2023-06" db="EMBL/GenBank/DDBJ databases">
        <authorList>
            <consortium name="Lawrence Berkeley National Laboratory"/>
            <person name="Mondo S.J."/>
            <person name="Hensen N."/>
            <person name="Bonometti L."/>
            <person name="Westerberg I."/>
            <person name="Brannstrom I.O."/>
            <person name="Guillou S."/>
            <person name="Cros-Aarteil S."/>
            <person name="Calhoun S."/>
            <person name="Haridas S."/>
            <person name="Kuo A."/>
            <person name="Pangilinan J."/>
            <person name="Riley R."/>
            <person name="Labutti K."/>
            <person name="Andreopoulos B."/>
            <person name="Lipzen A."/>
            <person name="Chen C."/>
            <person name="Yanf M."/>
            <person name="Daum C."/>
            <person name="Ng V."/>
            <person name="Clum A."/>
            <person name="Steindorff A."/>
            <person name="Ohm R."/>
            <person name="Martin F."/>
            <person name="Silar P."/>
            <person name="Natvig D."/>
            <person name="Lalanne C."/>
            <person name="Gautier V."/>
            <person name="Ament-Velasquez S.L."/>
            <person name="Kruys A."/>
            <person name="Hutchinson M.I."/>
            <person name="Powell A.J."/>
            <person name="Barry K."/>
            <person name="Miller A.N."/>
            <person name="Grigoriev I.V."/>
            <person name="Debuchy R."/>
            <person name="Gladieux P."/>
            <person name="Thoren M.H."/>
            <person name="Johannesson H."/>
        </authorList>
    </citation>
    <scope>NUCLEOTIDE SEQUENCE</scope>
    <source>
        <strain evidence="3">PSN324</strain>
    </source>
</reference>
<organism evidence="3 4">
    <name type="scientific">Cladorrhinum samala</name>
    <dbReference type="NCBI Taxonomy" id="585594"/>
    <lineage>
        <taxon>Eukaryota</taxon>
        <taxon>Fungi</taxon>
        <taxon>Dikarya</taxon>
        <taxon>Ascomycota</taxon>
        <taxon>Pezizomycotina</taxon>
        <taxon>Sordariomycetes</taxon>
        <taxon>Sordariomycetidae</taxon>
        <taxon>Sordariales</taxon>
        <taxon>Podosporaceae</taxon>
        <taxon>Cladorrhinum</taxon>
    </lineage>
</organism>
<evidence type="ECO:0000313" key="4">
    <source>
        <dbReference type="Proteomes" id="UP001321749"/>
    </source>
</evidence>
<keyword evidence="4" id="KW-1185">Reference proteome</keyword>
<accession>A0AAV9HGL4</accession>
<evidence type="ECO:0000256" key="1">
    <source>
        <dbReference type="SAM" id="Coils"/>
    </source>
</evidence>
<evidence type="ECO:0000256" key="2">
    <source>
        <dbReference type="SAM" id="MobiDB-lite"/>
    </source>
</evidence>
<proteinExistence type="predicted"/>
<dbReference type="AlphaFoldDB" id="A0AAV9HGL4"/>
<comment type="caution">
    <text evidence="3">The sequence shown here is derived from an EMBL/GenBank/DDBJ whole genome shotgun (WGS) entry which is preliminary data.</text>
</comment>
<sequence length="216" mass="25066">MAAHHDSENYWVNPSDNEHGTQSLPQSLGPAAKDQQPPTYVDAISEVEPEPAPKVGGSCPRELDANKRYLLALLRDAREEAIAAMKMDVQRSLEPVEAERSRIQKEKAELEAERKKRVRESRFPWLRRFGQMFRSDPHSKDSEDNRATRYHHLGRLREWWQKKVAEINVDYIGAQRLIIRGTETDAQKIRDWWLGYTNVDVPKVIWLEAAPGFKIR</sequence>